<dbReference type="GO" id="GO:0016020">
    <property type="term" value="C:membrane"/>
    <property type="evidence" value="ECO:0007669"/>
    <property type="project" value="UniProtKB-SubCell"/>
</dbReference>
<evidence type="ECO:0000259" key="5">
    <source>
        <dbReference type="PROSITE" id="PS50111"/>
    </source>
</evidence>
<dbReference type="PANTHER" id="PTHR32089">
    <property type="entry name" value="METHYL-ACCEPTING CHEMOTAXIS PROTEIN MCPB"/>
    <property type="match status" value="1"/>
</dbReference>
<dbReference type="InterPro" id="IPR004089">
    <property type="entry name" value="MCPsignal_dom"/>
</dbReference>
<proteinExistence type="inferred from homology"/>
<dbReference type="Gene3D" id="1.20.120.30">
    <property type="entry name" value="Aspartate receptor, ligand-binding domain"/>
    <property type="match status" value="1"/>
</dbReference>
<keyword evidence="9" id="KW-1185">Reference proteome</keyword>
<comment type="caution">
    <text evidence="6">The sequence shown here is derived from an EMBL/GenBank/DDBJ whole genome shotgun (WGS) entry which is preliminary data.</text>
</comment>
<accession>A0A0T5YZ71</accession>
<dbReference type="PANTHER" id="PTHR32089:SF112">
    <property type="entry name" value="LYSOZYME-LIKE PROTEIN-RELATED"/>
    <property type="match status" value="1"/>
</dbReference>
<sequence>MLLLGLLTLSVAGTGLGIISLPMQSLLLLAGMGLFSRYWRSIGKSRSALEGISRLVDALNDGHFDYRIGSANRGGRLGDIADRLDSAMARLDGSRRTILHGLQETVSGGYRGMTDQGESDAGFLALLGQVDEALQQISGRMKELNRTVLLANLSEVRTGNLGNSLRRNQSDLTYIVEQLEQVESLAARSVESANQNRVTIRGVLDEWEGYRRRLGRAHTASREMGERSAEVAEVVTMIASIADQTNLLALNAAIEVARAGEHGRGFAVVADEVKKLSSHTKDATQRISGIVDGFIQVSDSLGLELDEMSKIAGDSRRVMESFQENFKGFGEIALKTDVATRYAQMVSFASLVKVDHLIYMQNGYATLMHGADSEFGRAVAVDHHNCRFGKWYDSGVGRQAFSHLPSYERLREPHEKVHSFMHRALSVLKADWEDIEENRQLVLENFQVLEAASQALMTILDQLTDEKKRYESVAETADGEVELF</sequence>
<gene>
    <name evidence="6" type="ORF">Ga0074115_11853</name>
    <name evidence="7" type="ORF">Ga0076813_16776</name>
</gene>
<dbReference type="Proteomes" id="UP000051276">
    <property type="component" value="Unassembled WGS sequence"/>
</dbReference>
<dbReference type="SMART" id="SM00283">
    <property type="entry name" value="MA"/>
    <property type="match status" value="1"/>
</dbReference>
<name>A0A0T5YZ71_9GAMM</name>
<dbReference type="AlphaFoldDB" id="A0A0T5YZ71"/>
<dbReference type="RefSeq" id="WP_269747024.1">
    <property type="nucleotide sequence ID" value="NZ_KQ556870.1"/>
</dbReference>
<evidence type="ECO:0000313" key="9">
    <source>
        <dbReference type="Proteomes" id="UP000051634"/>
    </source>
</evidence>
<dbReference type="InterPro" id="IPR025991">
    <property type="entry name" value="Chemoreceptor_zinc-bind_dom"/>
</dbReference>
<dbReference type="Gene3D" id="1.10.287.950">
    <property type="entry name" value="Methyl-accepting chemotaxis protein"/>
    <property type="match status" value="1"/>
</dbReference>
<comment type="similarity">
    <text evidence="3">Belongs to the methyl-accepting chemotaxis (MCP) protein family.</text>
</comment>
<keyword evidence="6" id="KW-0675">Receptor</keyword>
<dbReference type="SUPFAM" id="SSF58104">
    <property type="entry name" value="Methyl-accepting chemotaxis protein (MCP) signaling domain"/>
    <property type="match status" value="1"/>
</dbReference>
<feature type="domain" description="Methyl-accepting transducer" evidence="5">
    <location>
        <begin position="164"/>
        <end position="291"/>
    </location>
</feature>
<dbReference type="EMBL" id="LMXI01000017">
    <property type="protein sequence ID" value="KRT60143.1"/>
    <property type="molecule type" value="Genomic_DNA"/>
</dbReference>
<evidence type="ECO:0000256" key="1">
    <source>
        <dbReference type="ARBA" id="ARBA00004370"/>
    </source>
</evidence>
<comment type="subcellular location">
    <subcellularLocation>
        <location evidence="1">Membrane</location>
    </subcellularLocation>
</comment>
<dbReference type="Pfam" id="PF13682">
    <property type="entry name" value="CZB"/>
    <property type="match status" value="1"/>
</dbReference>
<protein>
    <submittedName>
        <fullName evidence="7">Chemoreceptor zinc-binding domain-containing protein</fullName>
    </submittedName>
    <submittedName>
        <fullName evidence="6">Methyl-accepting chemotaxis protein (MCP) signaling domain/Chemoreceptor zinc-binding domain</fullName>
    </submittedName>
</protein>
<dbReference type="GO" id="GO:0006935">
    <property type="term" value="P:chemotaxis"/>
    <property type="evidence" value="ECO:0007669"/>
    <property type="project" value="InterPro"/>
</dbReference>
<dbReference type="PRINTS" id="PR00260">
    <property type="entry name" value="CHEMTRNSDUCR"/>
</dbReference>
<evidence type="ECO:0000256" key="2">
    <source>
        <dbReference type="ARBA" id="ARBA00023224"/>
    </source>
</evidence>
<evidence type="ECO:0000313" key="6">
    <source>
        <dbReference type="EMBL" id="KRT55461.1"/>
    </source>
</evidence>
<dbReference type="Proteomes" id="UP000051634">
    <property type="component" value="Unassembled WGS sequence"/>
</dbReference>
<evidence type="ECO:0000256" key="3">
    <source>
        <dbReference type="ARBA" id="ARBA00029447"/>
    </source>
</evidence>
<evidence type="ECO:0000313" key="8">
    <source>
        <dbReference type="Proteomes" id="UP000051276"/>
    </source>
</evidence>
<dbReference type="PROSITE" id="PS50111">
    <property type="entry name" value="CHEMOTAXIS_TRANSDUC_2"/>
    <property type="match status" value="1"/>
</dbReference>
<dbReference type="GO" id="GO:0004888">
    <property type="term" value="F:transmembrane signaling receptor activity"/>
    <property type="evidence" value="ECO:0007669"/>
    <property type="project" value="InterPro"/>
</dbReference>
<evidence type="ECO:0000256" key="4">
    <source>
        <dbReference type="PROSITE-ProRule" id="PRU00284"/>
    </source>
</evidence>
<keyword evidence="2 4" id="KW-0807">Transducer</keyword>
<dbReference type="InterPro" id="IPR004090">
    <property type="entry name" value="Chemotax_Me-accpt_rcpt"/>
</dbReference>
<dbReference type="STRING" id="54398.Ga0074115_11853"/>
<reference evidence="8 9" key="1">
    <citation type="submission" date="2015-11" db="EMBL/GenBank/DDBJ databases">
        <title>The genome of Candidatus Endoriftia persephone in Ridgeia piscesae and population structure of the North Eastern Pacific vestimentiferan symbionts.</title>
        <authorList>
            <person name="Perez M."/>
            <person name="Juniper K.S."/>
        </authorList>
    </citation>
    <scope>NUCLEOTIDE SEQUENCE [LARGE SCALE GENOMIC DNA]</scope>
    <source>
        <strain evidence="7">Ind10</strain>
        <strain evidence="6">Ind11</strain>
    </source>
</reference>
<dbReference type="Pfam" id="PF00015">
    <property type="entry name" value="MCPsignal"/>
    <property type="match status" value="1"/>
</dbReference>
<evidence type="ECO:0000313" key="7">
    <source>
        <dbReference type="EMBL" id="KRT60143.1"/>
    </source>
</evidence>
<organism evidence="6 9">
    <name type="scientific">endosymbiont of Ridgeia piscesae</name>
    <dbReference type="NCBI Taxonomy" id="54398"/>
    <lineage>
        <taxon>Bacteria</taxon>
        <taxon>Pseudomonadati</taxon>
        <taxon>Pseudomonadota</taxon>
        <taxon>Gammaproteobacteria</taxon>
        <taxon>sulfur-oxidizing symbionts</taxon>
    </lineage>
</organism>
<dbReference type="EMBL" id="LDXT01000079">
    <property type="protein sequence ID" value="KRT55461.1"/>
    <property type="molecule type" value="Genomic_DNA"/>
</dbReference>
<dbReference type="GO" id="GO:0007165">
    <property type="term" value="P:signal transduction"/>
    <property type="evidence" value="ECO:0007669"/>
    <property type="project" value="UniProtKB-KW"/>
</dbReference>